<evidence type="ECO:0000256" key="6">
    <source>
        <dbReference type="ARBA" id="ARBA00044735"/>
    </source>
</evidence>
<protein>
    <recommendedName>
        <fullName evidence="5">LYR motif-containing protein 2</fullName>
    </recommendedName>
</protein>
<feature type="domain" description="Complex 1 LYR protein" evidence="8">
    <location>
        <begin position="84"/>
        <end position="142"/>
    </location>
</feature>
<comment type="subcellular location">
    <subcellularLocation>
        <location evidence="1">Mitochondrion</location>
    </subcellularLocation>
</comment>
<evidence type="ECO:0000256" key="5">
    <source>
        <dbReference type="ARBA" id="ARBA00026235"/>
    </source>
</evidence>
<evidence type="ECO:0000256" key="1">
    <source>
        <dbReference type="ARBA" id="ARBA00004173"/>
    </source>
</evidence>
<comment type="similarity">
    <text evidence="2">Belongs to the complex I LYR family.</text>
</comment>
<keyword evidence="3" id="KW-0809">Transit peptide</keyword>
<evidence type="ECO:0000256" key="7">
    <source>
        <dbReference type="SAM" id="MobiDB-lite"/>
    </source>
</evidence>
<proteinExistence type="inferred from homology"/>
<dbReference type="InterPro" id="IPR045293">
    <property type="entry name" value="Complex1_LYR_LYRM2"/>
</dbReference>
<dbReference type="CDD" id="cd20262">
    <property type="entry name" value="Complex1_LYR_LYRM2"/>
    <property type="match status" value="1"/>
</dbReference>
<evidence type="ECO:0000313" key="10">
    <source>
        <dbReference type="Proteomes" id="UP000694569"/>
    </source>
</evidence>
<dbReference type="Ensembl" id="ENSLLET00000025996.1">
    <property type="protein sequence ID" value="ENSLLEP00000025038.1"/>
    <property type="gene ID" value="ENSLLEG00000015921.1"/>
</dbReference>
<reference evidence="9" key="2">
    <citation type="submission" date="2025-09" db="UniProtKB">
        <authorList>
            <consortium name="Ensembl"/>
        </authorList>
    </citation>
    <scope>IDENTIFICATION</scope>
</reference>
<evidence type="ECO:0000256" key="4">
    <source>
        <dbReference type="ARBA" id="ARBA00023128"/>
    </source>
</evidence>
<dbReference type="PANTHER" id="PTHR13675:SF0">
    <property type="entry name" value="LYR MOTIF-CONTAINING PROTEIN 2"/>
    <property type="match status" value="1"/>
</dbReference>
<dbReference type="GO" id="GO:0005739">
    <property type="term" value="C:mitochondrion"/>
    <property type="evidence" value="ECO:0007669"/>
    <property type="project" value="UniProtKB-SubCell"/>
</dbReference>
<sequence length="152" mass="17425">MCVSTPVPTPLLKHQFIYTSIRQFGFLCRVLLILSTHSPLHSSTSSRSRGSRRGNSSSLPPPLRDCSIQFLSCHPVAGQFLVRQQVLGLYKSILRAVRHIPDPADRQYMARWAREEFKRNRGETQEITIRMMITQGQKQLQELERALHLAKS</sequence>
<accession>A0A8C5PMF8</accession>
<evidence type="ECO:0000256" key="3">
    <source>
        <dbReference type="ARBA" id="ARBA00022946"/>
    </source>
</evidence>
<evidence type="ECO:0000313" key="9">
    <source>
        <dbReference type="Ensembl" id="ENSLLEP00000025038.1"/>
    </source>
</evidence>
<reference evidence="9" key="1">
    <citation type="submission" date="2025-08" db="UniProtKB">
        <authorList>
            <consortium name="Ensembl"/>
        </authorList>
    </citation>
    <scope>IDENTIFICATION</scope>
</reference>
<name>A0A8C5PMF8_9ANUR</name>
<feature type="region of interest" description="Disordered" evidence="7">
    <location>
        <begin position="39"/>
        <end position="60"/>
    </location>
</feature>
<dbReference type="OrthoDB" id="74240at2759"/>
<organism evidence="9 10">
    <name type="scientific">Leptobrachium leishanense</name>
    <name type="common">Leishan spiny toad</name>
    <dbReference type="NCBI Taxonomy" id="445787"/>
    <lineage>
        <taxon>Eukaryota</taxon>
        <taxon>Metazoa</taxon>
        <taxon>Chordata</taxon>
        <taxon>Craniata</taxon>
        <taxon>Vertebrata</taxon>
        <taxon>Euteleostomi</taxon>
        <taxon>Amphibia</taxon>
        <taxon>Batrachia</taxon>
        <taxon>Anura</taxon>
        <taxon>Pelobatoidea</taxon>
        <taxon>Megophryidae</taxon>
        <taxon>Leptobrachium</taxon>
    </lineage>
</organism>
<dbReference type="AlphaFoldDB" id="A0A8C5PMF8"/>
<evidence type="ECO:0000256" key="2">
    <source>
        <dbReference type="ARBA" id="ARBA00009508"/>
    </source>
</evidence>
<keyword evidence="4" id="KW-0496">Mitochondrion</keyword>
<comment type="function">
    <text evidence="6">Involved in efficient integration of the N-module into mitochondrial respiratory chain complex I.</text>
</comment>
<feature type="compositionally biased region" description="Low complexity" evidence="7">
    <location>
        <begin position="39"/>
        <end position="58"/>
    </location>
</feature>
<keyword evidence="10" id="KW-1185">Reference proteome</keyword>
<evidence type="ECO:0000259" key="8">
    <source>
        <dbReference type="Pfam" id="PF05347"/>
    </source>
</evidence>
<dbReference type="GeneTree" id="ENSGT00940000165360"/>
<dbReference type="Proteomes" id="UP000694569">
    <property type="component" value="Unplaced"/>
</dbReference>
<dbReference type="Pfam" id="PF05347">
    <property type="entry name" value="Complex1_LYR"/>
    <property type="match status" value="1"/>
</dbReference>
<dbReference type="InterPro" id="IPR008011">
    <property type="entry name" value="Complex1_LYR_dom"/>
</dbReference>
<dbReference type="PANTHER" id="PTHR13675">
    <property type="entry name" value="LYR MOTIF-CONTAINING PROTEIN 2"/>
    <property type="match status" value="1"/>
</dbReference>